<accession>A0A191ZCQ4</accession>
<keyword evidence="8" id="KW-1185">Reference proteome</keyword>
<evidence type="ECO:0000313" key="8">
    <source>
        <dbReference type="Proteomes" id="UP000202061"/>
    </source>
</evidence>
<dbReference type="InterPro" id="IPR002052">
    <property type="entry name" value="DNA_methylase_N6_adenine_CS"/>
</dbReference>
<comment type="catalytic activity">
    <reaction evidence="6">
        <text>a 2'-deoxyadenosine in DNA + S-adenosyl-L-methionine = an N(6)-methyl-2'-deoxyadenosine in DNA + S-adenosyl-L-homocysteine + H(+)</text>
        <dbReference type="Rhea" id="RHEA:15197"/>
        <dbReference type="Rhea" id="RHEA-COMP:12418"/>
        <dbReference type="Rhea" id="RHEA-COMP:12419"/>
        <dbReference type="ChEBI" id="CHEBI:15378"/>
        <dbReference type="ChEBI" id="CHEBI:57856"/>
        <dbReference type="ChEBI" id="CHEBI:59789"/>
        <dbReference type="ChEBI" id="CHEBI:90615"/>
        <dbReference type="ChEBI" id="CHEBI:90616"/>
        <dbReference type="EC" id="2.1.1.72"/>
    </reaction>
</comment>
<sequence length="264" mass="30042">MLRAPLKWVGGKTRIIDRLKEHFPAGNRLVEPFAGSGAVMLNTDFPRYLMGDINPDLMNFHIDVRDNTEELLDHAKWFFSTGNHENIYYRYRAEFNQLTTPTVYRSALFLFLNRHCFNGLCRYNAKGEFNVPYGRYPSPYLPEKEIMVFADKAHSARFVTQSWLDTLKQVKHGDVVYLDPPYIPTSATANFTAYAKEPFNLTHQRELAEALFDLGSYGIPVIASNSNTPLAVDLYSKFKVENIYAPRSVGGAAVAKEIIAKLNC</sequence>
<dbReference type="GO" id="GO:0043565">
    <property type="term" value="F:sequence-specific DNA binding"/>
    <property type="evidence" value="ECO:0007669"/>
    <property type="project" value="TreeGrafter"/>
</dbReference>
<dbReference type="GO" id="GO:0009007">
    <property type="term" value="F:site-specific DNA-methyltransferase (adenine-specific) activity"/>
    <property type="evidence" value="ECO:0007669"/>
    <property type="project" value="UniProtKB-EC"/>
</dbReference>
<keyword evidence="4" id="KW-0808">Transferase</keyword>
<dbReference type="InterPro" id="IPR029063">
    <property type="entry name" value="SAM-dependent_MTases_sf"/>
</dbReference>
<evidence type="ECO:0000313" key="7">
    <source>
        <dbReference type="EMBL" id="ANJ65172.1"/>
    </source>
</evidence>
<gene>
    <name evidence="7" type="ORF">FROZEN_42</name>
</gene>
<dbReference type="PRINTS" id="PR00505">
    <property type="entry name" value="D12N6MTFRASE"/>
</dbReference>
<dbReference type="PANTHER" id="PTHR30481">
    <property type="entry name" value="DNA ADENINE METHYLASE"/>
    <property type="match status" value="1"/>
</dbReference>
<dbReference type="Gene3D" id="1.10.1020.10">
    <property type="entry name" value="Adenine-specific Methyltransferase, Domain 2"/>
    <property type="match status" value="1"/>
</dbReference>
<name>A0A191ZCQ4_9CAUD</name>
<organism evidence="7 8">
    <name type="scientific">Erwinia phage vB_EamP_Frozen</name>
    <dbReference type="NCBI Taxonomy" id="1852641"/>
    <lineage>
        <taxon>Viruses</taxon>
        <taxon>Duplodnaviria</taxon>
        <taxon>Heunggongvirae</taxon>
        <taxon>Uroviricota</taxon>
        <taxon>Caudoviricetes</taxon>
        <taxon>Schitoviridae</taxon>
        <taxon>Erskinevirinae</taxon>
        <taxon>Johnsonvirus</taxon>
        <taxon>Johnsonvirus frozen</taxon>
    </lineage>
</organism>
<evidence type="ECO:0000256" key="2">
    <source>
        <dbReference type="ARBA" id="ARBA00011900"/>
    </source>
</evidence>
<evidence type="ECO:0000256" key="5">
    <source>
        <dbReference type="ARBA" id="ARBA00022691"/>
    </source>
</evidence>
<evidence type="ECO:0000256" key="6">
    <source>
        <dbReference type="ARBA" id="ARBA00047942"/>
    </source>
</evidence>
<dbReference type="Pfam" id="PF02086">
    <property type="entry name" value="MethyltransfD12"/>
    <property type="match status" value="1"/>
</dbReference>
<dbReference type="SUPFAM" id="SSF53335">
    <property type="entry name" value="S-adenosyl-L-methionine-dependent methyltransferases"/>
    <property type="match status" value="1"/>
</dbReference>
<dbReference type="NCBIfam" id="TIGR00571">
    <property type="entry name" value="dam"/>
    <property type="match status" value="1"/>
</dbReference>
<dbReference type="InterPro" id="IPR012263">
    <property type="entry name" value="M_m6A_EcoRV"/>
</dbReference>
<dbReference type="Gene3D" id="3.40.50.150">
    <property type="entry name" value="Vaccinia Virus protein VP39"/>
    <property type="match status" value="1"/>
</dbReference>
<reference evidence="7" key="1">
    <citation type="submission" date="2017-06" db="EMBL/GenBank/DDBJ databases">
        <authorList>
            <person name="Berg J.A."/>
            <person name="Peck M.D."/>
            <person name="Grossarth S.E."/>
            <person name="Jarvis T.M."/>
            <person name="Merrill B.D."/>
            <person name="Breakwell D.P."/>
            <person name="Burnett S.H."/>
            <person name="Grose J.H."/>
        </authorList>
    </citation>
    <scope>NUCLEOTIDE SEQUENCE [LARGE SCALE GENOMIC DNA]</scope>
</reference>
<keyword evidence="5" id="KW-0949">S-adenosyl-L-methionine</keyword>
<dbReference type="EMBL" id="KX098389">
    <property type="protein sequence ID" value="ANJ65172.1"/>
    <property type="molecule type" value="Genomic_DNA"/>
</dbReference>
<evidence type="ECO:0000256" key="4">
    <source>
        <dbReference type="ARBA" id="ARBA00022679"/>
    </source>
</evidence>
<dbReference type="GO" id="GO:0006298">
    <property type="term" value="P:mismatch repair"/>
    <property type="evidence" value="ECO:0007669"/>
    <property type="project" value="TreeGrafter"/>
</dbReference>
<evidence type="ECO:0000256" key="1">
    <source>
        <dbReference type="ARBA" id="ARBA00006594"/>
    </source>
</evidence>
<dbReference type="GO" id="GO:0032259">
    <property type="term" value="P:methylation"/>
    <property type="evidence" value="ECO:0007669"/>
    <property type="project" value="UniProtKB-KW"/>
</dbReference>
<evidence type="ECO:0000256" key="3">
    <source>
        <dbReference type="ARBA" id="ARBA00022603"/>
    </source>
</evidence>
<keyword evidence="3 7" id="KW-0489">Methyltransferase</keyword>
<dbReference type="InterPro" id="IPR012327">
    <property type="entry name" value="MeTrfase_D12"/>
</dbReference>
<dbReference type="PIRSF" id="PIRSF000398">
    <property type="entry name" value="M_m6A_EcoRV"/>
    <property type="match status" value="1"/>
</dbReference>
<protein>
    <recommendedName>
        <fullName evidence="2">site-specific DNA-methyltransferase (adenine-specific)</fullName>
        <ecNumber evidence="2">2.1.1.72</ecNumber>
    </recommendedName>
</protein>
<dbReference type="GeneID" id="29065806"/>
<dbReference type="InterPro" id="IPR023095">
    <property type="entry name" value="Ade_MeTrfase_dom_2"/>
</dbReference>
<dbReference type="PROSITE" id="PS00092">
    <property type="entry name" value="N6_MTASE"/>
    <property type="match status" value="1"/>
</dbReference>
<dbReference type="Proteomes" id="UP000202061">
    <property type="component" value="Segment"/>
</dbReference>
<dbReference type="KEGG" id="vg:29065806"/>
<dbReference type="RefSeq" id="YP_009286171.1">
    <property type="nucleotide sequence ID" value="NC_031062.2"/>
</dbReference>
<proteinExistence type="inferred from homology"/>
<dbReference type="GO" id="GO:0009307">
    <property type="term" value="P:DNA restriction-modification system"/>
    <property type="evidence" value="ECO:0007669"/>
    <property type="project" value="InterPro"/>
</dbReference>
<dbReference type="GO" id="GO:1904047">
    <property type="term" value="F:S-adenosyl-L-methionine binding"/>
    <property type="evidence" value="ECO:0007669"/>
    <property type="project" value="TreeGrafter"/>
</dbReference>
<dbReference type="OrthoDB" id="8399at10239"/>
<dbReference type="EC" id="2.1.1.72" evidence="2"/>
<comment type="similarity">
    <text evidence="1">Belongs to the N(4)/N(6)-methyltransferase family.</text>
</comment>
<dbReference type="PANTHER" id="PTHR30481:SF3">
    <property type="entry name" value="DNA ADENINE METHYLASE"/>
    <property type="match status" value="1"/>
</dbReference>